<evidence type="ECO:0000313" key="3">
    <source>
        <dbReference type="EMBL" id="AJC74843.1"/>
    </source>
</evidence>
<dbReference type="OrthoDB" id="9794382at2"/>
<dbReference type="Gene3D" id="2.30.30.40">
    <property type="entry name" value="SH3 Domains"/>
    <property type="match status" value="3"/>
</dbReference>
<dbReference type="PANTHER" id="PTHR22617:SF23">
    <property type="entry name" value="CHEMOTAXIS PROTEIN CHEW"/>
    <property type="match status" value="1"/>
</dbReference>
<dbReference type="EMBL" id="CP007141">
    <property type="protein sequence ID" value="AJC74843.1"/>
    <property type="molecule type" value="Genomic_DNA"/>
</dbReference>
<protein>
    <recommendedName>
        <fullName evidence="2">CheW-like domain-containing protein</fullName>
    </recommendedName>
</protein>
<feature type="domain" description="CheW-like" evidence="2">
    <location>
        <begin position="323"/>
        <end position="465"/>
    </location>
</feature>
<evidence type="ECO:0000313" key="4">
    <source>
        <dbReference type="Proteomes" id="UP000077469"/>
    </source>
</evidence>
<gene>
    <name evidence="3" type="ORF">AJ81_07705</name>
</gene>
<feature type="domain" description="CheW-like" evidence="2">
    <location>
        <begin position="6"/>
        <end position="140"/>
    </location>
</feature>
<dbReference type="PANTHER" id="PTHR22617">
    <property type="entry name" value="CHEMOTAXIS SENSOR HISTIDINE KINASE-RELATED"/>
    <property type="match status" value="1"/>
</dbReference>
<name>A0A0X1KUD5_9THEM</name>
<reference evidence="3 4" key="1">
    <citation type="submission" date="2014-01" db="EMBL/GenBank/DDBJ databases">
        <title>Genome sequencing of Thermotog hypogea.</title>
        <authorList>
            <person name="Zhang X."/>
            <person name="Alvare G."/>
            <person name="Fristensky B."/>
            <person name="Chen L."/>
            <person name="Suen T."/>
            <person name="Chen Q."/>
            <person name="Ma K."/>
        </authorList>
    </citation>
    <scope>NUCLEOTIDE SEQUENCE [LARGE SCALE GENOMIC DNA]</scope>
    <source>
        <strain evidence="3 4">DSM 11164</strain>
    </source>
</reference>
<dbReference type="InterPro" id="IPR002545">
    <property type="entry name" value="CheW-lke_dom"/>
</dbReference>
<proteinExistence type="predicted"/>
<dbReference type="PATRIC" id="fig|1123384.7.peg.1546"/>
<dbReference type="InterPro" id="IPR036061">
    <property type="entry name" value="CheW-like_dom_sf"/>
</dbReference>
<dbReference type="STRING" id="1123384.AJ81_07705"/>
<accession>A0A0X1KUD5</accession>
<dbReference type="InterPro" id="IPR039315">
    <property type="entry name" value="CheW"/>
</dbReference>
<dbReference type="KEGG" id="phy:AJ81_07705"/>
<dbReference type="Pfam" id="PF01584">
    <property type="entry name" value="CheW"/>
    <property type="match status" value="3"/>
</dbReference>
<dbReference type="GO" id="GO:0006935">
    <property type="term" value="P:chemotaxis"/>
    <property type="evidence" value="ECO:0007669"/>
    <property type="project" value="InterPro"/>
</dbReference>
<dbReference type="PROSITE" id="PS50851">
    <property type="entry name" value="CHEW"/>
    <property type="match status" value="3"/>
</dbReference>
<dbReference type="Gene3D" id="2.40.50.180">
    <property type="entry name" value="CheA-289, Domain 4"/>
    <property type="match status" value="3"/>
</dbReference>
<evidence type="ECO:0000256" key="1">
    <source>
        <dbReference type="SAM" id="MobiDB-lite"/>
    </source>
</evidence>
<dbReference type="GO" id="GO:0007165">
    <property type="term" value="P:signal transduction"/>
    <property type="evidence" value="ECO:0007669"/>
    <property type="project" value="InterPro"/>
</dbReference>
<feature type="region of interest" description="Disordered" evidence="1">
    <location>
        <begin position="471"/>
        <end position="490"/>
    </location>
</feature>
<dbReference type="RefSeq" id="WP_031504180.1">
    <property type="nucleotide sequence ID" value="NC_022795.1"/>
</dbReference>
<evidence type="ECO:0000259" key="2">
    <source>
        <dbReference type="PROSITE" id="PS50851"/>
    </source>
</evidence>
<feature type="domain" description="CheW-like" evidence="2">
    <location>
        <begin position="165"/>
        <end position="304"/>
    </location>
</feature>
<dbReference type="GO" id="GO:0005829">
    <property type="term" value="C:cytosol"/>
    <property type="evidence" value="ECO:0007669"/>
    <property type="project" value="TreeGrafter"/>
</dbReference>
<dbReference type="PaxDb" id="1123384-AJ81_07705"/>
<dbReference type="SMART" id="SM00260">
    <property type="entry name" value="CheW"/>
    <property type="match status" value="3"/>
</dbReference>
<dbReference type="Proteomes" id="UP000077469">
    <property type="component" value="Chromosome"/>
</dbReference>
<keyword evidence="4" id="KW-1185">Reference proteome</keyword>
<sequence length="490" mass="54872">MSTSTLEQYVTFILGEETYAVSVANVREIVKASKITRIPLAPAHIEGVMNLRGEVLPIINLRKLLGLPEHDPSLSKVVVLTRDGKTLGVLVDRTAQVIRSTESEQQDAMAESKFVKRVLRTNAGMCLLFDIDELFEEGTKKFEGRSSSGLQEKSTETTVTKTENYTQLVSFELSGGIYAFKITGVQEIIRYVEPTPIPSAPEYMMGLIELRKSVLPIVDMRRLLDLSATKTDEFTKVIVLRAGGSLVGVVVDRIREVLRIDESKVLPPPTLEREKTKELVGVIQNDDEMILVIDHEQLLANRVVGTRQQEQEETVERLASEEEKQYVIFNVGGEDYGVQIEEIREINRLTSVAKVPRAPEYLEGLMNLRGEIVPVVDLRKKFGLLTVEKNKQMERVVVTESDGKKIAFIVDSVVGVRRIPVSAISDLPDTLTESESARFISKIARIGEQVVLLLQMSKVLSEREKQTVTNVAEKASGKEDQQSKKLRRLK</sequence>
<dbReference type="AlphaFoldDB" id="A0A0X1KUD5"/>
<organism evidence="3 4">
    <name type="scientific">Pseudothermotoga hypogea DSM 11164 = NBRC 106472</name>
    <dbReference type="NCBI Taxonomy" id="1123384"/>
    <lineage>
        <taxon>Bacteria</taxon>
        <taxon>Thermotogati</taxon>
        <taxon>Thermotogota</taxon>
        <taxon>Thermotogae</taxon>
        <taxon>Thermotogales</taxon>
        <taxon>Thermotogaceae</taxon>
        <taxon>Pseudothermotoga</taxon>
    </lineage>
</organism>
<dbReference type="SUPFAM" id="SSF50341">
    <property type="entry name" value="CheW-like"/>
    <property type="match status" value="3"/>
</dbReference>